<dbReference type="Gene3D" id="3.30.70.330">
    <property type="match status" value="4"/>
</dbReference>
<evidence type="ECO:0000259" key="5">
    <source>
        <dbReference type="PROSITE" id="PS50102"/>
    </source>
</evidence>
<dbReference type="Pfam" id="PF00076">
    <property type="entry name" value="RRM_1"/>
    <property type="match status" value="2"/>
</dbReference>
<dbReference type="PROSITE" id="PS50102">
    <property type="entry name" value="RRM"/>
    <property type="match status" value="2"/>
</dbReference>
<name>A0AAD7X0L0_9TELE</name>
<evidence type="ECO:0000313" key="7">
    <source>
        <dbReference type="Proteomes" id="UP001221898"/>
    </source>
</evidence>
<dbReference type="InterPro" id="IPR012677">
    <property type="entry name" value="Nucleotide-bd_a/b_plait_sf"/>
</dbReference>
<dbReference type="InterPro" id="IPR000504">
    <property type="entry name" value="RRM_dom"/>
</dbReference>
<feature type="compositionally biased region" description="Basic and acidic residues" evidence="4">
    <location>
        <begin position="627"/>
        <end position="641"/>
    </location>
</feature>
<evidence type="ECO:0000256" key="4">
    <source>
        <dbReference type="SAM" id="MobiDB-lite"/>
    </source>
</evidence>
<feature type="compositionally biased region" description="Basic and acidic residues" evidence="4">
    <location>
        <begin position="453"/>
        <end position="462"/>
    </location>
</feature>
<reference evidence="6" key="1">
    <citation type="journal article" date="2023" name="Science">
        <title>Genome structures resolve the early diversification of teleost fishes.</title>
        <authorList>
            <person name="Parey E."/>
            <person name="Louis A."/>
            <person name="Montfort J."/>
            <person name="Bouchez O."/>
            <person name="Roques C."/>
            <person name="Iampietro C."/>
            <person name="Lluch J."/>
            <person name="Castinel A."/>
            <person name="Donnadieu C."/>
            <person name="Desvignes T."/>
            <person name="Floi Bucao C."/>
            <person name="Jouanno E."/>
            <person name="Wen M."/>
            <person name="Mejri S."/>
            <person name="Dirks R."/>
            <person name="Jansen H."/>
            <person name="Henkel C."/>
            <person name="Chen W.J."/>
            <person name="Zahm M."/>
            <person name="Cabau C."/>
            <person name="Klopp C."/>
            <person name="Thompson A.W."/>
            <person name="Robinson-Rechavi M."/>
            <person name="Braasch I."/>
            <person name="Lecointre G."/>
            <person name="Bobe J."/>
            <person name="Postlethwait J.H."/>
            <person name="Berthelot C."/>
            <person name="Roest Crollius H."/>
            <person name="Guiguen Y."/>
        </authorList>
    </citation>
    <scope>NUCLEOTIDE SEQUENCE</scope>
    <source>
        <strain evidence="6">NC1722</strain>
    </source>
</reference>
<comment type="caution">
    <text evidence="6">The sequence shown here is derived from an EMBL/GenBank/DDBJ whole genome shotgun (WGS) entry which is preliminary data.</text>
</comment>
<dbReference type="SUPFAM" id="SSF54928">
    <property type="entry name" value="RNA-binding domain, RBD"/>
    <property type="match status" value="4"/>
</dbReference>
<keyword evidence="2 3" id="KW-0694">RNA-binding</keyword>
<dbReference type="InterPro" id="IPR035979">
    <property type="entry name" value="RBD_domain_sf"/>
</dbReference>
<accession>A0AAD7X0L0</accession>
<dbReference type="SMART" id="SM00360">
    <property type="entry name" value="RRM"/>
    <property type="match status" value="4"/>
</dbReference>
<feature type="region of interest" description="Disordered" evidence="4">
    <location>
        <begin position="627"/>
        <end position="655"/>
    </location>
</feature>
<protein>
    <recommendedName>
        <fullName evidence="5">RRM domain-containing protein</fullName>
    </recommendedName>
</protein>
<evidence type="ECO:0000313" key="6">
    <source>
        <dbReference type="EMBL" id="KAJ8415813.1"/>
    </source>
</evidence>
<gene>
    <name evidence="6" type="ORF">AAFF_G00403700</name>
</gene>
<dbReference type="InterPro" id="IPR050666">
    <property type="entry name" value="ESRP"/>
</dbReference>
<proteinExistence type="predicted"/>
<dbReference type="GO" id="GO:0003723">
    <property type="term" value="F:RNA binding"/>
    <property type="evidence" value="ECO:0007669"/>
    <property type="project" value="UniProtKB-UniRule"/>
</dbReference>
<feature type="domain" description="RRM" evidence="5">
    <location>
        <begin position="234"/>
        <end position="309"/>
    </location>
</feature>
<organism evidence="6 7">
    <name type="scientific">Aldrovandia affinis</name>
    <dbReference type="NCBI Taxonomy" id="143900"/>
    <lineage>
        <taxon>Eukaryota</taxon>
        <taxon>Metazoa</taxon>
        <taxon>Chordata</taxon>
        <taxon>Craniata</taxon>
        <taxon>Vertebrata</taxon>
        <taxon>Euteleostomi</taxon>
        <taxon>Actinopterygii</taxon>
        <taxon>Neopterygii</taxon>
        <taxon>Teleostei</taxon>
        <taxon>Notacanthiformes</taxon>
        <taxon>Halosauridae</taxon>
        <taxon>Aldrovandia</taxon>
    </lineage>
</organism>
<dbReference type="EMBL" id="JAINUG010000008">
    <property type="protein sequence ID" value="KAJ8415813.1"/>
    <property type="molecule type" value="Genomic_DNA"/>
</dbReference>
<evidence type="ECO:0000256" key="2">
    <source>
        <dbReference type="ARBA" id="ARBA00022884"/>
    </source>
</evidence>
<evidence type="ECO:0000256" key="1">
    <source>
        <dbReference type="ARBA" id="ARBA00022737"/>
    </source>
</evidence>
<dbReference type="PANTHER" id="PTHR13976">
    <property type="entry name" value="HETEROGENEOUS NUCLEAR RIBONUCLEOPROTEIN-RELATED"/>
    <property type="match status" value="1"/>
</dbReference>
<feature type="region of interest" description="Disordered" evidence="4">
    <location>
        <begin position="341"/>
        <end position="363"/>
    </location>
</feature>
<feature type="domain" description="RRM" evidence="5">
    <location>
        <begin position="484"/>
        <end position="561"/>
    </location>
</feature>
<dbReference type="Proteomes" id="UP001221898">
    <property type="component" value="Unassembled WGS sequence"/>
</dbReference>
<dbReference type="AlphaFoldDB" id="A0AAD7X0L0"/>
<keyword evidence="1" id="KW-0677">Repeat</keyword>
<keyword evidence="7" id="KW-1185">Reference proteome</keyword>
<feature type="compositionally biased region" description="Low complexity" evidence="4">
    <location>
        <begin position="349"/>
        <end position="363"/>
    </location>
</feature>
<evidence type="ECO:0000256" key="3">
    <source>
        <dbReference type="PROSITE-ProRule" id="PRU00176"/>
    </source>
</evidence>
<sequence length="709" mass="81219">MEMVLRQLVHTVHPILQLMHIIQTRLVGQLIWWAAEDQVNWGFSTKTSIFVHFHLRRIHIRCASSLLRCCYLCFSMAMVVIRLQGLRMTAGSEDIRSFFTGLKIPDGGVHIIGGVLEEAFILFTSDDDARRAMTRSGGCIKGSPVNLLLSSKAEMQNILEASTKKSEINKNRVYNEGFRRAETNMVPPAFAENLSVEVRRMDHLGMGGNSGPVVKKEMHVHQTRKTLATGNDGVYLHLQGLPFSISREDVRVFFEGLQVEDMVLMKNHRGQNNGMGIVKFATLQDAHEGLKRDREYIGTRFVEINSCTEKQWMEAVGCMEPYMDNTVEFVRELPPVHAEKRYARERTRSSSPVPYRSRSSSPSSDEYCILLENLSYSVNKRDIKDFFHPVDLKEDQILRLHKYGKRTRAAFVLFKSLKDYCAGLNRHKETLAYRTVYVSPISKEKMMAMLESTEQKSEKYQEKPSTSMERSQRSQKPKYDSERICIYVRNLPFDVRKVEIIDFFQGFGLSEEMVYLLRDEKGAGLGEALVTFNSERDALRAVSLNGQGFLGSEVMLKCISRMQMQEFGVMEHPRKSLEVSLRTRSPVDYAGRHREETQFTLDEEYPDFDHPNDVHVPLRDLPVHPHGSSRFDSHKDGRDTFVNRGEGSAPRSLGNSVQQFDGPACLKLINLPLNITIDEIYDFCYGYRVIPGHHSESPYVPSALEYYRC</sequence>
<feature type="region of interest" description="Disordered" evidence="4">
    <location>
        <begin position="452"/>
        <end position="476"/>
    </location>
</feature>